<evidence type="ECO:0000313" key="2">
    <source>
        <dbReference type="EMBL" id="VDN00513.1"/>
    </source>
</evidence>
<evidence type="ECO:0000313" key="3">
    <source>
        <dbReference type="Proteomes" id="UP000271087"/>
    </source>
</evidence>
<feature type="transmembrane region" description="Helical" evidence="1">
    <location>
        <begin position="43"/>
        <end position="70"/>
    </location>
</feature>
<sequence length="74" mass="8138">EVVSVHPRENALSNARRVTVSSIRTAHLTKTGPANMINNFNSIIIISIPSLFLPILIPSISQLLTMFVVFSDFS</sequence>
<keyword evidence="1" id="KW-0472">Membrane</keyword>
<keyword evidence="1" id="KW-1133">Transmembrane helix</keyword>
<feature type="non-terminal residue" evidence="2">
    <location>
        <position position="1"/>
    </location>
</feature>
<protein>
    <submittedName>
        <fullName evidence="2">Uncharacterized protein</fullName>
    </submittedName>
</protein>
<accession>A0A3P7KRR1</accession>
<keyword evidence="1" id="KW-0812">Transmembrane</keyword>
<evidence type="ECO:0000256" key="1">
    <source>
        <dbReference type="SAM" id="Phobius"/>
    </source>
</evidence>
<keyword evidence="3" id="KW-1185">Reference proteome</keyword>
<dbReference type="EMBL" id="UYRW01013394">
    <property type="protein sequence ID" value="VDN00513.1"/>
    <property type="molecule type" value="Genomic_DNA"/>
</dbReference>
<name>A0A3P7KRR1_ONCOC</name>
<dbReference type="Proteomes" id="UP000271087">
    <property type="component" value="Unassembled WGS sequence"/>
</dbReference>
<gene>
    <name evidence="2" type="ORF">NOO_LOCUS13080</name>
</gene>
<organism evidence="2 3">
    <name type="scientific">Onchocerca ochengi</name>
    <name type="common">Filarial nematode worm</name>
    <dbReference type="NCBI Taxonomy" id="42157"/>
    <lineage>
        <taxon>Eukaryota</taxon>
        <taxon>Metazoa</taxon>
        <taxon>Ecdysozoa</taxon>
        <taxon>Nematoda</taxon>
        <taxon>Chromadorea</taxon>
        <taxon>Rhabditida</taxon>
        <taxon>Spirurina</taxon>
        <taxon>Spiruromorpha</taxon>
        <taxon>Filarioidea</taxon>
        <taxon>Onchocercidae</taxon>
        <taxon>Onchocerca</taxon>
    </lineage>
</organism>
<proteinExistence type="predicted"/>
<dbReference type="AlphaFoldDB" id="A0A3P7KRR1"/>
<reference evidence="2 3" key="1">
    <citation type="submission" date="2018-08" db="EMBL/GenBank/DDBJ databases">
        <authorList>
            <person name="Laetsch R D."/>
            <person name="Stevens L."/>
            <person name="Kumar S."/>
            <person name="Blaxter L. M."/>
        </authorList>
    </citation>
    <scope>NUCLEOTIDE SEQUENCE [LARGE SCALE GENOMIC DNA]</scope>
</reference>